<keyword evidence="7" id="KW-1185">Reference proteome</keyword>
<organism evidence="6 7">
    <name type="scientific">Noviherbaspirillum pedocola</name>
    <dbReference type="NCBI Taxonomy" id="2801341"/>
    <lineage>
        <taxon>Bacteria</taxon>
        <taxon>Pseudomonadati</taxon>
        <taxon>Pseudomonadota</taxon>
        <taxon>Betaproteobacteria</taxon>
        <taxon>Burkholderiales</taxon>
        <taxon>Oxalobacteraceae</taxon>
        <taxon>Noviherbaspirillum</taxon>
    </lineage>
</organism>
<feature type="domain" description="HTH lysR-type" evidence="5">
    <location>
        <begin position="1"/>
        <end position="60"/>
    </location>
</feature>
<dbReference type="PANTHER" id="PTHR30419">
    <property type="entry name" value="HTH-TYPE TRANSCRIPTIONAL REGULATOR YBHD"/>
    <property type="match status" value="1"/>
</dbReference>
<dbReference type="Gene3D" id="1.10.10.10">
    <property type="entry name" value="Winged helix-like DNA-binding domain superfamily/Winged helix DNA-binding domain"/>
    <property type="match status" value="1"/>
</dbReference>
<dbReference type="InterPro" id="IPR036388">
    <property type="entry name" value="WH-like_DNA-bd_sf"/>
</dbReference>
<dbReference type="InterPro" id="IPR036390">
    <property type="entry name" value="WH_DNA-bd_sf"/>
</dbReference>
<evidence type="ECO:0000313" key="6">
    <source>
        <dbReference type="EMBL" id="MBK4736132.1"/>
    </source>
</evidence>
<dbReference type="EMBL" id="JAEPBG010000006">
    <property type="protein sequence ID" value="MBK4736132.1"/>
    <property type="molecule type" value="Genomic_DNA"/>
</dbReference>
<name>A0A934SUU2_9BURK</name>
<dbReference type="PANTHER" id="PTHR30419:SF8">
    <property type="entry name" value="NITROGEN ASSIMILATION TRANSCRIPTIONAL ACTIVATOR-RELATED"/>
    <property type="match status" value="1"/>
</dbReference>
<evidence type="ECO:0000256" key="3">
    <source>
        <dbReference type="ARBA" id="ARBA00023125"/>
    </source>
</evidence>
<dbReference type="Pfam" id="PF03466">
    <property type="entry name" value="LysR_substrate"/>
    <property type="match status" value="1"/>
</dbReference>
<dbReference type="PRINTS" id="PR00039">
    <property type="entry name" value="HTHLYSR"/>
</dbReference>
<accession>A0A934SUU2</accession>
<dbReference type="Proteomes" id="UP000622890">
    <property type="component" value="Unassembled WGS sequence"/>
</dbReference>
<dbReference type="Gene3D" id="3.40.190.10">
    <property type="entry name" value="Periplasmic binding protein-like II"/>
    <property type="match status" value="2"/>
</dbReference>
<dbReference type="AlphaFoldDB" id="A0A934SUU2"/>
<comment type="caution">
    <text evidence="6">The sequence shown here is derived from an EMBL/GenBank/DDBJ whole genome shotgun (WGS) entry which is preliminary data.</text>
</comment>
<dbReference type="GO" id="GO:0005829">
    <property type="term" value="C:cytosol"/>
    <property type="evidence" value="ECO:0007669"/>
    <property type="project" value="TreeGrafter"/>
</dbReference>
<dbReference type="InterPro" id="IPR005119">
    <property type="entry name" value="LysR_subst-bd"/>
</dbReference>
<comment type="similarity">
    <text evidence="1">Belongs to the LysR transcriptional regulatory family.</text>
</comment>
<keyword evidence="4" id="KW-0804">Transcription</keyword>
<evidence type="ECO:0000256" key="4">
    <source>
        <dbReference type="ARBA" id="ARBA00023163"/>
    </source>
</evidence>
<keyword evidence="3" id="KW-0238">DNA-binding</keyword>
<dbReference type="InterPro" id="IPR050950">
    <property type="entry name" value="HTH-type_LysR_regulators"/>
</dbReference>
<dbReference type="GO" id="GO:0003677">
    <property type="term" value="F:DNA binding"/>
    <property type="evidence" value="ECO:0007669"/>
    <property type="project" value="UniProtKB-KW"/>
</dbReference>
<keyword evidence="2" id="KW-0805">Transcription regulation</keyword>
<reference evidence="6" key="1">
    <citation type="submission" date="2021-01" db="EMBL/GenBank/DDBJ databases">
        <title>Genome sequence of strain Noviherbaspirillum sp. DKR-6.</title>
        <authorList>
            <person name="Chaudhary D.K."/>
        </authorList>
    </citation>
    <scope>NUCLEOTIDE SEQUENCE</scope>
    <source>
        <strain evidence="6">DKR-6</strain>
    </source>
</reference>
<dbReference type="PROSITE" id="PS50931">
    <property type="entry name" value="HTH_LYSR"/>
    <property type="match status" value="1"/>
</dbReference>
<dbReference type="SUPFAM" id="SSF46785">
    <property type="entry name" value="Winged helix' DNA-binding domain"/>
    <property type="match status" value="1"/>
</dbReference>
<evidence type="ECO:0000256" key="2">
    <source>
        <dbReference type="ARBA" id="ARBA00023015"/>
    </source>
</evidence>
<protein>
    <submittedName>
        <fullName evidence="6">LysR family transcriptional regulator</fullName>
    </submittedName>
</protein>
<evidence type="ECO:0000256" key="1">
    <source>
        <dbReference type="ARBA" id="ARBA00009437"/>
    </source>
</evidence>
<dbReference type="SUPFAM" id="SSF53850">
    <property type="entry name" value="Periplasmic binding protein-like II"/>
    <property type="match status" value="1"/>
</dbReference>
<evidence type="ECO:0000313" key="7">
    <source>
        <dbReference type="Proteomes" id="UP000622890"/>
    </source>
</evidence>
<dbReference type="GO" id="GO:0003700">
    <property type="term" value="F:DNA-binding transcription factor activity"/>
    <property type="evidence" value="ECO:0007669"/>
    <property type="project" value="InterPro"/>
</dbReference>
<sequence>MNLSQRQLHAFVALAELGSFTRAAERMHISQSGLSAILRDLERQLDCRLFDRTTRSVTLTYAGEQLVPVATRVLSELNTVSAAISKFETRARRILTVAVTPLIAATVMPSASRAFHKLHPEINLRVRDIDRQRIQDGVASGELDVGFGAFFNPTAGIESKVIAEFAMAHVFPAARHAGGVQTPDNLGKTTWSALRDEQLIGLPAANDIQQLIELRLKPIKRANEDRPTYENLQTLLAMVEAKQGTAILPTFIAPACRRYRVRMAILEEPRVPLNYYQITRKGALVPPEIASLAATIRNGFQLH</sequence>
<evidence type="ECO:0000259" key="5">
    <source>
        <dbReference type="PROSITE" id="PS50931"/>
    </source>
</evidence>
<dbReference type="Pfam" id="PF00126">
    <property type="entry name" value="HTH_1"/>
    <property type="match status" value="1"/>
</dbReference>
<dbReference type="InterPro" id="IPR000847">
    <property type="entry name" value="LysR_HTH_N"/>
</dbReference>
<gene>
    <name evidence="6" type="ORF">JJB74_16030</name>
</gene>
<dbReference type="FunFam" id="1.10.10.10:FF:000001">
    <property type="entry name" value="LysR family transcriptional regulator"/>
    <property type="match status" value="1"/>
</dbReference>
<proteinExistence type="inferred from homology"/>
<dbReference type="RefSeq" id="WP_200593273.1">
    <property type="nucleotide sequence ID" value="NZ_JAEPBG010000006.1"/>
</dbReference>